<keyword evidence="5" id="KW-1133">Transmembrane helix</keyword>
<proteinExistence type="inferred from homology"/>
<feature type="domain" description="IRG-type G" evidence="6">
    <location>
        <begin position="45"/>
        <end position="230"/>
    </location>
</feature>
<dbReference type="GO" id="GO:0016020">
    <property type="term" value="C:membrane"/>
    <property type="evidence" value="ECO:0007669"/>
    <property type="project" value="InterPro"/>
</dbReference>
<dbReference type="Proteomes" id="UP000225706">
    <property type="component" value="Unassembled WGS sequence"/>
</dbReference>
<dbReference type="EMBL" id="LSMT01000082">
    <property type="protein sequence ID" value="PFX28465.1"/>
    <property type="molecule type" value="Genomic_DNA"/>
</dbReference>
<protein>
    <submittedName>
        <fullName evidence="7">Interferon-inducible GTPase 5</fullName>
    </submittedName>
</protein>
<evidence type="ECO:0000256" key="4">
    <source>
        <dbReference type="ARBA" id="ARBA00023134"/>
    </source>
</evidence>
<evidence type="ECO:0000313" key="8">
    <source>
        <dbReference type="Proteomes" id="UP000225706"/>
    </source>
</evidence>
<keyword evidence="2" id="KW-0547">Nucleotide-binding</keyword>
<sequence>MADFYDPMSDWEEINAEDVKEYMDENGVSGLAEFFKGRMERWKKVEVNIGITGDSGAGKSSFINAIRELDDDANGAAPVDVTECTIEPTSFNHPKYPNIKFWDLPGIGTPNYPDVETYRDKVQLDKYHTFLIFASSRFTENDIILAKEIKKQGKSFFFIRTKIDDNVRAEKRKKSFSEAAMLEKIRRNCIKNLVDEDGKPICIEDHIFLISNHHPGKWDFGRLTQAILDALPRYQRETLTLSLNALTSLSKDILKRKVEFLEGRMMYVAGASALAAAIPVLGLSFAVDSALLLKEIREYITQLGIPEKGSNRFGRLSSTTQQEILDLYLKFATVSGIASLFAIEAAAEGVAEEFARFIPFVGSFIASGLSFGGTYILLRHSLKRIEAVALAVLEEAAQQSVDDLDLE</sequence>
<evidence type="ECO:0000256" key="5">
    <source>
        <dbReference type="SAM" id="Phobius"/>
    </source>
</evidence>
<feature type="transmembrane region" description="Helical" evidence="5">
    <location>
        <begin position="357"/>
        <end position="378"/>
    </location>
</feature>
<dbReference type="InterPro" id="IPR030385">
    <property type="entry name" value="G_IRG_dom"/>
</dbReference>
<organism evidence="7 8">
    <name type="scientific">Stylophora pistillata</name>
    <name type="common">Smooth cauliflower coral</name>
    <dbReference type="NCBI Taxonomy" id="50429"/>
    <lineage>
        <taxon>Eukaryota</taxon>
        <taxon>Metazoa</taxon>
        <taxon>Cnidaria</taxon>
        <taxon>Anthozoa</taxon>
        <taxon>Hexacorallia</taxon>
        <taxon>Scleractinia</taxon>
        <taxon>Astrocoeniina</taxon>
        <taxon>Pocilloporidae</taxon>
        <taxon>Stylophora</taxon>
    </lineage>
</organism>
<dbReference type="PANTHER" id="PTHR32341:SF10">
    <property type="entry name" value="INTERFERON-INDUCIBLE GTPASE 5"/>
    <property type="match status" value="1"/>
</dbReference>
<dbReference type="GO" id="GO:0005525">
    <property type="term" value="F:GTP binding"/>
    <property type="evidence" value="ECO:0007669"/>
    <property type="project" value="UniProtKB-KW"/>
</dbReference>
<evidence type="ECO:0000256" key="1">
    <source>
        <dbReference type="ARBA" id="ARBA00005429"/>
    </source>
</evidence>
<dbReference type="GO" id="GO:0016787">
    <property type="term" value="F:hydrolase activity"/>
    <property type="evidence" value="ECO:0007669"/>
    <property type="project" value="UniProtKB-KW"/>
</dbReference>
<gene>
    <name evidence="7" type="primary">IRGC</name>
    <name evidence="7" type="ORF">AWC38_SpisGene6812</name>
</gene>
<evidence type="ECO:0000259" key="6">
    <source>
        <dbReference type="PROSITE" id="PS51716"/>
    </source>
</evidence>
<dbReference type="PANTHER" id="PTHR32341">
    <property type="entry name" value="INTERFERON-INDUCIBLE GTPASE"/>
    <property type="match status" value="1"/>
</dbReference>
<keyword evidence="5" id="KW-0812">Transmembrane</keyword>
<dbReference type="InterPro" id="IPR051515">
    <property type="entry name" value="IRG"/>
</dbReference>
<dbReference type="Pfam" id="PF05049">
    <property type="entry name" value="IIGP"/>
    <property type="match status" value="1"/>
</dbReference>
<dbReference type="FunFam" id="3.40.50.300:FF:000541">
    <property type="entry name" value="Immunity related GTPase M"/>
    <property type="match status" value="1"/>
</dbReference>
<dbReference type="InterPro" id="IPR027417">
    <property type="entry name" value="P-loop_NTPase"/>
</dbReference>
<comment type="similarity">
    <text evidence="1">Belongs to the TRAFAC class dynamin-like GTPase superfamily. IRG family.</text>
</comment>
<keyword evidence="4" id="KW-0342">GTP-binding</keyword>
<dbReference type="OrthoDB" id="422720at2759"/>
<evidence type="ECO:0000256" key="2">
    <source>
        <dbReference type="ARBA" id="ARBA00022741"/>
    </source>
</evidence>
<keyword evidence="8" id="KW-1185">Reference proteome</keyword>
<keyword evidence="5" id="KW-0472">Membrane</keyword>
<reference evidence="8" key="1">
    <citation type="journal article" date="2017" name="bioRxiv">
        <title>Comparative analysis of the genomes of Stylophora pistillata and Acropora digitifera provides evidence for extensive differences between species of corals.</title>
        <authorList>
            <person name="Voolstra C.R."/>
            <person name="Li Y."/>
            <person name="Liew Y.J."/>
            <person name="Baumgarten S."/>
            <person name="Zoccola D."/>
            <person name="Flot J.-F."/>
            <person name="Tambutte S."/>
            <person name="Allemand D."/>
            <person name="Aranda M."/>
        </authorList>
    </citation>
    <scope>NUCLEOTIDE SEQUENCE [LARGE SCALE GENOMIC DNA]</scope>
</reference>
<evidence type="ECO:0000256" key="3">
    <source>
        <dbReference type="ARBA" id="ARBA00022801"/>
    </source>
</evidence>
<comment type="caution">
    <text evidence="7">The sequence shown here is derived from an EMBL/GenBank/DDBJ whole genome shotgun (WGS) entry which is preliminary data.</text>
</comment>
<accession>A0A2B4SJ43</accession>
<dbReference type="Gene3D" id="3.40.50.300">
    <property type="entry name" value="P-loop containing nucleotide triphosphate hydrolases"/>
    <property type="match status" value="1"/>
</dbReference>
<name>A0A2B4SJ43_STYPI</name>
<dbReference type="AlphaFoldDB" id="A0A2B4SJ43"/>
<dbReference type="InterPro" id="IPR007743">
    <property type="entry name" value="Immunity-related_GTPase-like"/>
</dbReference>
<dbReference type="PROSITE" id="PS51716">
    <property type="entry name" value="G_IRG"/>
    <property type="match status" value="1"/>
</dbReference>
<feature type="transmembrane region" description="Helical" evidence="5">
    <location>
        <begin position="265"/>
        <end position="287"/>
    </location>
</feature>
<keyword evidence="3" id="KW-0378">Hydrolase</keyword>
<evidence type="ECO:0000313" key="7">
    <source>
        <dbReference type="EMBL" id="PFX28465.1"/>
    </source>
</evidence>
<dbReference type="SUPFAM" id="SSF52540">
    <property type="entry name" value="P-loop containing nucleoside triphosphate hydrolases"/>
    <property type="match status" value="1"/>
</dbReference>